<comment type="catalytic activity">
    <reaction evidence="1">
        <text>(7,8-dihydropterin-6-yl)methyl diphosphate + 4-aminobenzoate = 7,8-dihydropteroate + diphosphate</text>
        <dbReference type="Rhea" id="RHEA:19949"/>
        <dbReference type="ChEBI" id="CHEBI:17836"/>
        <dbReference type="ChEBI" id="CHEBI:17839"/>
        <dbReference type="ChEBI" id="CHEBI:33019"/>
        <dbReference type="ChEBI" id="CHEBI:72950"/>
        <dbReference type="EC" id="2.5.1.15"/>
    </reaction>
</comment>
<dbReference type="PROSITE" id="PS00793">
    <property type="entry name" value="DHPS_2"/>
    <property type="match status" value="1"/>
</dbReference>
<comment type="cofactor">
    <cofactor evidence="2">
        <name>Mg(2+)</name>
        <dbReference type="ChEBI" id="CHEBI:18420"/>
    </cofactor>
</comment>
<evidence type="ECO:0000256" key="3">
    <source>
        <dbReference type="ARBA" id="ARBA00004763"/>
    </source>
</evidence>
<evidence type="ECO:0000313" key="11">
    <source>
        <dbReference type="Proteomes" id="UP000184509"/>
    </source>
</evidence>
<comment type="pathway">
    <text evidence="3">Cofactor biosynthesis; tetrahydrofolate biosynthesis; 7,8-dihydrofolate from 2-amino-4-hydroxy-6-hydroxymethyl-7,8-dihydropteridine diphosphate and 4-aminobenzoate: step 1/2.</text>
</comment>
<dbReference type="InterPro" id="IPR006390">
    <property type="entry name" value="DHP_synth_dom"/>
</dbReference>
<evidence type="ECO:0000259" key="9">
    <source>
        <dbReference type="PROSITE" id="PS50972"/>
    </source>
</evidence>
<dbReference type="RefSeq" id="WP_073400815.1">
    <property type="nucleotide sequence ID" value="NZ_FQTV01000006.1"/>
</dbReference>
<dbReference type="EMBL" id="FQTV01000006">
    <property type="protein sequence ID" value="SHF25551.1"/>
    <property type="molecule type" value="Genomic_DNA"/>
</dbReference>
<dbReference type="InterPro" id="IPR000489">
    <property type="entry name" value="Pterin-binding_dom"/>
</dbReference>
<dbReference type="STRING" id="1297750.SAMN05444405_106156"/>
<dbReference type="Gene3D" id="3.20.20.20">
    <property type="entry name" value="Dihydropteroate synthase-like"/>
    <property type="match status" value="1"/>
</dbReference>
<keyword evidence="6" id="KW-0479">Metal-binding</keyword>
<evidence type="ECO:0000256" key="5">
    <source>
        <dbReference type="ARBA" id="ARBA00022679"/>
    </source>
</evidence>
<dbReference type="PANTHER" id="PTHR20941:SF1">
    <property type="entry name" value="FOLIC ACID SYNTHESIS PROTEIN FOL1"/>
    <property type="match status" value="1"/>
</dbReference>
<dbReference type="GO" id="GO:0046872">
    <property type="term" value="F:metal ion binding"/>
    <property type="evidence" value="ECO:0007669"/>
    <property type="project" value="UniProtKB-KW"/>
</dbReference>
<dbReference type="EC" id="2.5.1.15" evidence="4"/>
<dbReference type="InterPro" id="IPR011005">
    <property type="entry name" value="Dihydropteroate_synth-like_sf"/>
</dbReference>
<dbReference type="GO" id="GO:0046656">
    <property type="term" value="P:folic acid biosynthetic process"/>
    <property type="evidence" value="ECO:0007669"/>
    <property type="project" value="UniProtKB-KW"/>
</dbReference>
<dbReference type="SUPFAM" id="SSF51717">
    <property type="entry name" value="Dihydropteroate synthetase-like"/>
    <property type="match status" value="1"/>
</dbReference>
<keyword evidence="5" id="KW-0808">Transferase</keyword>
<evidence type="ECO:0000256" key="4">
    <source>
        <dbReference type="ARBA" id="ARBA00012458"/>
    </source>
</evidence>
<keyword evidence="8" id="KW-0289">Folate biosynthesis</keyword>
<dbReference type="AlphaFoldDB" id="A0A1M5A5K5"/>
<evidence type="ECO:0000256" key="7">
    <source>
        <dbReference type="ARBA" id="ARBA00022842"/>
    </source>
</evidence>
<dbReference type="PROSITE" id="PS50972">
    <property type="entry name" value="PTERIN_BINDING"/>
    <property type="match status" value="1"/>
</dbReference>
<dbReference type="InterPro" id="IPR045031">
    <property type="entry name" value="DHP_synth-like"/>
</dbReference>
<dbReference type="Pfam" id="PF00809">
    <property type="entry name" value="Pterin_bind"/>
    <property type="match status" value="1"/>
</dbReference>
<sequence>MISQSLSKYINVNGRLLDLSTPQVMGVLNVTPDSFYSGCRAQTDEAIADRARQILEEGASIIDIGAYSSRPNCVDISPEEELNRLRYALKILNEVHPDAIISVDTFRASVAEVCVKEYGVAIINDISGGEMDKNMFDTVIDLQVPYIMQHMQGTPQNMQDSPHYDNLMRETFLYFSEKIQMLHDRGLNDIILDPGFGFGKTLDHNYELLSHLEEFKIFELPILVGLSRKSMITKLLDIPTTEALNGTTVTNTIALMKGADIIRVHDVKETVQAVKIVQKCRNL</sequence>
<dbReference type="GO" id="GO:0046654">
    <property type="term" value="P:tetrahydrofolate biosynthetic process"/>
    <property type="evidence" value="ECO:0007669"/>
    <property type="project" value="TreeGrafter"/>
</dbReference>
<gene>
    <name evidence="10" type="ORF">SAMN05444405_106156</name>
</gene>
<dbReference type="NCBIfam" id="TIGR01496">
    <property type="entry name" value="DHPS"/>
    <property type="match status" value="1"/>
</dbReference>
<dbReference type="GO" id="GO:0004156">
    <property type="term" value="F:dihydropteroate synthase activity"/>
    <property type="evidence" value="ECO:0007669"/>
    <property type="project" value="UniProtKB-EC"/>
</dbReference>
<keyword evidence="11" id="KW-1185">Reference proteome</keyword>
<evidence type="ECO:0000256" key="8">
    <source>
        <dbReference type="ARBA" id="ARBA00022909"/>
    </source>
</evidence>
<evidence type="ECO:0000256" key="2">
    <source>
        <dbReference type="ARBA" id="ARBA00001946"/>
    </source>
</evidence>
<accession>A0A1M5A5K5</accession>
<dbReference type="Proteomes" id="UP000184509">
    <property type="component" value="Unassembled WGS sequence"/>
</dbReference>
<name>A0A1M5A5K5_9BACE</name>
<evidence type="ECO:0000256" key="1">
    <source>
        <dbReference type="ARBA" id="ARBA00000012"/>
    </source>
</evidence>
<feature type="domain" description="Pterin-binding" evidence="9">
    <location>
        <begin position="22"/>
        <end position="275"/>
    </location>
</feature>
<protein>
    <recommendedName>
        <fullName evidence="4">dihydropteroate synthase</fullName>
        <ecNumber evidence="4">2.5.1.15</ecNumber>
    </recommendedName>
</protein>
<organism evidence="10 11">
    <name type="scientific">Bacteroides luti</name>
    <dbReference type="NCBI Taxonomy" id="1297750"/>
    <lineage>
        <taxon>Bacteria</taxon>
        <taxon>Pseudomonadati</taxon>
        <taxon>Bacteroidota</taxon>
        <taxon>Bacteroidia</taxon>
        <taxon>Bacteroidales</taxon>
        <taxon>Bacteroidaceae</taxon>
        <taxon>Bacteroides</taxon>
    </lineage>
</organism>
<dbReference type="PANTHER" id="PTHR20941">
    <property type="entry name" value="FOLATE SYNTHESIS PROTEINS"/>
    <property type="match status" value="1"/>
</dbReference>
<keyword evidence="7" id="KW-0460">Magnesium</keyword>
<dbReference type="CDD" id="cd00739">
    <property type="entry name" value="DHPS"/>
    <property type="match status" value="1"/>
</dbReference>
<proteinExistence type="predicted"/>
<evidence type="ECO:0000256" key="6">
    <source>
        <dbReference type="ARBA" id="ARBA00022723"/>
    </source>
</evidence>
<evidence type="ECO:0000313" key="10">
    <source>
        <dbReference type="EMBL" id="SHF25551.1"/>
    </source>
</evidence>
<dbReference type="OrthoDB" id="9811744at2"/>
<reference evidence="10 11" key="1">
    <citation type="submission" date="2016-11" db="EMBL/GenBank/DDBJ databases">
        <authorList>
            <person name="Jaros S."/>
            <person name="Januszkiewicz K."/>
            <person name="Wedrychowicz H."/>
        </authorList>
    </citation>
    <scope>NUCLEOTIDE SEQUENCE [LARGE SCALE GENOMIC DNA]</scope>
    <source>
        <strain evidence="10 11">DSM 26991</strain>
    </source>
</reference>
<dbReference type="GO" id="GO:0005829">
    <property type="term" value="C:cytosol"/>
    <property type="evidence" value="ECO:0007669"/>
    <property type="project" value="TreeGrafter"/>
</dbReference>